<dbReference type="OrthoDB" id="2412271at2759"/>
<feature type="region of interest" description="Disordered" evidence="1">
    <location>
        <begin position="493"/>
        <end position="593"/>
    </location>
</feature>
<comment type="caution">
    <text evidence="2">The sequence shown here is derived from an EMBL/GenBank/DDBJ whole genome shotgun (WGS) entry which is preliminary data.</text>
</comment>
<feature type="compositionally biased region" description="Low complexity" evidence="1">
    <location>
        <begin position="562"/>
        <end position="581"/>
    </location>
</feature>
<dbReference type="Proteomes" id="UP000615446">
    <property type="component" value="Unassembled WGS sequence"/>
</dbReference>
<evidence type="ECO:0000313" key="2">
    <source>
        <dbReference type="EMBL" id="GES99532.1"/>
    </source>
</evidence>
<dbReference type="EMBL" id="BLAL01000281">
    <property type="protein sequence ID" value="GES99532.1"/>
    <property type="molecule type" value="Genomic_DNA"/>
</dbReference>
<sequence length="593" mass="67000">MDNMDFTSAFLQNKNNYKDAYKDTTNNNSFINKIKNFILYSDVETAVCLGNKNLAGILWLGRLLERRDIEAKNSFIATDHNKTITNGHTNHAIDLHNDALPNVTQENTHIGQQDAIVAQHIIERQDNHNSVNAIEIQQLEAPATLPVQQAPSNNINKRKKRCQKSATTNEATSNDTHNTTLRAHTVTKMEDVIAIPSAVDSKPTFVNDLINLEGNLEHSGHDNAYTSVTHARHNAYLQELRSLAEDTIMTEANEECATPEWREPAPDPRHDIMRDYASPNCINHLDDLKITCDTKGQDNLHLAPDLINNPEKFFTPSHSFLPNVYNVDKDRDENEFETIKDDKGFWRTQKRPPKNPIKTLSTIKTDEKEKAKDNTSIHEKREDNFTTYDAYISLNDIDCYFHNDAKLAYVEMLARDLKGFAGTEISKEDQEIIVKNTTYKGMLHMASSLLKTTKEQSRDYVIKGSPCNYTINWIDRKARIAKRLPEIKPQENIVKLTQDDHSQHARITYEERGTKTDSPTPPKRNIKAKKTAQTRRPTGVESPSKGTQANSIPLGKPAKMGTSRSPYYPTPSTSTESSPKSNDGIMEGSVSLC</sequence>
<feature type="compositionally biased region" description="Basic residues" evidence="1">
    <location>
        <begin position="524"/>
        <end position="533"/>
    </location>
</feature>
<evidence type="ECO:0000256" key="1">
    <source>
        <dbReference type="SAM" id="MobiDB-lite"/>
    </source>
</evidence>
<accession>A0A8H3R1P1</accession>
<protein>
    <submittedName>
        <fullName evidence="2">Uncharacterized protein</fullName>
    </submittedName>
</protein>
<organism evidence="2 3">
    <name type="scientific">Rhizophagus clarus</name>
    <dbReference type="NCBI Taxonomy" id="94130"/>
    <lineage>
        <taxon>Eukaryota</taxon>
        <taxon>Fungi</taxon>
        <taxon>Fungi incertae sedis</taxon>
        <taxon>Mucoromycota</taxon>
        <taxon>Glomeromycotina</taxon>
        <taxon>Glomeromycetes</taxon>
        <taxon>Glomerales</taxon>
        <taxon>Glomeraceae</taxon>
        <taxon>Rhizophagus</taxon>
    </lineage>
</organism>
<dbReference type="AlphaFoldDB" id="A0A8H3R1P1"/>
<proteinExistence type="predicted"/>
<name>A0A8H3R1P1_9GLOM</name>
<evidence type="ECO:0000313" key="3">
    <source>
        <dbReference type="Proteomes" id="UP000615446"/>
    </source>
</evidence>
<reference evidence="2" key="1">
    <citation type="submission" date="2019-10" db="EMBL/GenBank/DDBJ databases">
        <title>Conservation and host-specific expression of non-tandemly repeated heterogenous ribosome RNA gene in arbuscular mycorrhizal fungi.</title>
        <authorList>
            <person name="Maeda T."/>
            <person name="Kobayashi Y."/>
            <person name="Nakagawa T."/>
            <person name="Ezawa T."/>
            <person name="Yamaguchi K."/>
            <person name="Bino T."/>
            <person name="Nishimoto Y."/>
            <person name="Shigenobu S."/>
            <person name="Kawaguchi M."/>
        </authorList>
    </citation>
    <scope>NUCLEOTIDE SEQUENCE</scope>
    <source>
        <strain evidence="2">HR1</strain>
    </source>
</reference>
<feature type="compositionally biased region" description="Basic and acidic residues" evidence="1">
    <location>
        <begin position="497"/>
        <end position="515"/>
    </location>
</feature>
<gene>
    <name evidence="2" type="ORF">RCL2_002603400</name>
</gene>